<reference evidence="8" key="1">
    <citation type="journal article" date="2019" name="Int. J. Syst. Evol. Microbiol.">
        <title>The Global Catalogue of Microorganisms (GCM) 10K type strain sequencing project: providing services to taxonomists for standard genome sequencing and annotation.</title>
        <authorList>
            <consortium name="The Broad Institute Genomics Platform"/>
            <consortium name="The Broad Institute Genome Sequencing Center for Infectious Disease"/>
            <person name="Wu L."/>
            <person name="Ma J."/>
        </authorList>
    </citation>
    <scope>NUCLEOTIDE SEQUENCE [LARGE SCALE GENOMIC DNA]</scope>
    <source>
        <strain evidence="8">CCUG 61485</strain>
    </source>
</reference>
<dbReference type="Gene3D" id="3.30.70.580">
    <property type="entry name" value="Pseudouridine synthase I, catalytic domain, N-terminal subdomain"/>
    <property type="match status" value="1"/>
</dbReference>
<feature type="active site" description="Nucleophile" evidence="4">
    <location>
        <position position="51"/>
    </location>
</feature>
<keyword evidence="3 4" id="KW-0413">Isomerase</keyword>
<evidence type="ECO:0000256" key="1">
    <source>
        <dbReference type="ARBA" id="ARBA00009375"/>
    </source>
</evidence>
<evidence type="ECO:0000313" key="7">
    <source>
        <dbReference type="EMBL" id="MFD1316751.1"/>
    </source>
</evidence>
<evidence type="ECO:0000259" key="6">
    <source>
        <dbReference type="Pfam" id="PF01416"/>
    </source>
</evidence>
<organism evidence="7 8">
    <name type="scientific">Namhaeicola litoreus</name>
    <dbReference type="NCBI Taxonomy" id="1052145"/>
    <lineage>
        <taxon>Bacteria</taxon>
        <taxon>Pseudomonadati</taxon>
        <taxon>Bacteroidota</taxon>
        <taxon>Flavobacteriia</taxon>
        <taxon>Flavobacteriales</taxon>
        <taxon>Flavobacteriaceae</taxon>
        <taxon>Namhaeicola</taxon>
    </lineage>
</organism>
<dbReference type="Proteomes" id="UP001597201">
    <property type="component" value="Unassembled WGS sequence"/>
</dbReference>
<dbReference type="InterPro" id="IPR020097">
    <property type="entry name" value="PsdUridine_synth_TruA_a/b_dom"/>
</dbReference>
<comment type="caution">
    <text evidence="4">Lacks conserved residue(s) required for the propagation of feature annotation.</text>
</comment>
<protein>
    <recommendedName>
        <fullName evidence="4">tRNA pseudouridine synthase A</fullName>
        <ecNumber evidence="4">5.4.99.12</ecNumber>
    </recommendedName>
    <alternativeName>
        <fullName evidence="4">tRNA pseudouridine(38-40) synthase</fullName>
    </alternativeName>
    <alternativeName>
        <fullName evidence="4">tRNA pseudouridylate synthase I</fullName>
    </alternativeName>
    <alternativeName>
        <fullName evidence="4">tRNA-uridine isomerase I</fullName>
    </alternativeName>
</protein>
<sequence length="253" mass="28997">MRYFIEFSFNGTKYHGWQSQPNALSVQEILEYALTILLKNRISVVGCGRTDSGVHAEQFFAHFDFDSPMDLVDLKYRLNVFLPLDVAIKSIFITENDVHARFSALSRTYQYRISLTKDPFHQDTLLQFPFKNLDVSLMNKAAKTLLNYTDFKCFSRSRTDVKTFDCDISEAFWLQKGDLLVFQISANRFLRNMVRAIVGTLLDIGQNKLALEDLENIIRSGDRSRAGASVKAHGLFLTKIVYPFNSYTTNGEV</sequence>
<comment type="function">
    <text evidence="4">Formation of pseudouridine at positions 38, 39 and 40 in the anticodon stem and loop of transfer RNAs.</text>
</comment>
<keyword evidence="2 4" id="KW-0819">tRNA processing</keyword>
<evidence type="ECO:0000256" key="5">
    <source>
        <dbReference type="RuleBase" id="RU003792"/>
    </source>
</evidence>
<dbReference type="InterPro" id="IPR020094">
    <property type="entry name" value="TruA/RsuA/RluB/E/F_N"/>
</dbReference>
<proteinExistence type="inferred from homology"/>
<dbReference type="Pfam" id="PF01416">
    <property type="entry name" value="PseudoU_synth_1"/>
    <property type="match status" value="1"/>
</dbReference>
<dbReference type="CDD" id="cd02570">
    <property type="entry name" value="PseudoU_synth_EcTruA"/>
    <property type="match status" value="1"/>
</dbReference>
<dbReference type="PANTHER" id="PTHR11142">
    <property type="entry name" value="PSEUDOURIDYLATE SYNTHASE"/>
    <property type="match status" value="1"/>
</dbReference>
<dbReference type="EC" id="5.4.99.12" evidence="4"/>
<gene>
    <name evidence="4 7" type="primary">truA</name>
    <name evidence="7" type="ORF">ACFQ39_14090</name>
</gene>
<keyword evidence="8" id="KW-1185">Reference proteome</keyword>
<comment type="subunit">
    <text evidence="4">Homodimer.</text>
</comment>
<evidence type="ECO:0000256" key="2">
    <source>
        <dbReference type="ARBA" id="ARBA00022694"/>
    </source>
</evidence>
<accession>A0ABW3Y6K7</accession>
<comment type="catalytic activity">
    <reaction evidence="4 5">
        <text>uridine(38/39/40) in tRNA = pseudouridine(38/39/40) in tRNA</text>
        <dbReference type="Rhea" id="RHEA:22376"/>
        <dbReference type="Rhea" id="RHEA-COMP:10085"/>
        <dbReference type="Rhea" id="RHEA-COMP:10087"/>
        <dbReference type="ChEBI" id="CHEBI:65314"/>
        <dbReference type="ChEBI" id="CHEBI:65315"/>
        <dbReference type="EC" id="5.4.99.12"/>
    </reaction>
</comment>
<dbReference type="NCBIfam" id="TIGR00071">
    <property type="entry name" value="hisT_truA"/>
    <property type="match status" value="1"/>
</dbReference>
<name>A0ABW3Y6K7_9FLAO</name>
<dbReference type="InterPro" id="IPR020103">
    <property type="entry name" value="PsdUridine_synth_cat_dom_sf"/>
</dbReference>
<feature type="binding site" evidence="4">
    <location>
        <position position="109"/>
    </location>
    <ligand>
        <name>substrate</name>
    </ligand>
</feature>
<dbReference type="InterPro" id="IPR020095">
    <property type="entry name" value="PsdUridine_synth_TruA_C"/>
</dbReference>
<evidence type="ECO:0000256" key="3">
    <source>
        <dbReference type="ARBA" id="ARBA00023235"/>
    </source>
</evidence>
<evidence type="ECO:0000313" key="8">
    <source>
        <dbReference type="Proteomes" id="UP001597201"/>
    </source>
</evidence>
<dbReference type="EMBL" id="JBHTMY010000004">
    <property type="protein sequence ID" value="MFD1316751.1"/>
    <property type="molecule type" value="Genomic_DNA"/>
</dbReference>
<comment type="similarity">
    <text evidence="1 4 5">Belongs to the tRNA pseudouridine synthase TruA family.</text>
</comment>
<dbReference type="Gene3D" id="3.30.70.660">
    <property type="entry name" value="Pseudouridine synthase I, catalytic domain, C-terminal subdomain"/>
    <property type="match status" value="1"/>
</dbReference>
<dbReference type="SUPFAM" id="SSF55120">
    <property type="entry name" value="Pseudouridine synthase"/>
    <property type="match status" value="1"/>
</dbReference>
<feature type="domain" description="Pseudouridine synthase I TruA alpha/beta" evidence="6">
    <location>
        <begin position="141"/>
        <end position="243"/>
    </location>
</feature>
<dbReference type="InterPro" id="IPR001406">
    <property type="entry name" value="PsdUridine_synth_TruA"/>
</dbReference>
<dbReference type="RefSeq" id="WP_377180100.1">
    <property type="nucleotide sequence ID" value="NZ_JBHTMY010000004.1"/>
</dbReference>
<dbReference type="PIRSF" id="PIRSF001430">
    <property type="entry name" value="tRNA_psdUrid_synth"/>
    <property type="match status" value="1"/>
</dbReference>
<dbReference type="HAMAP" id="MF_00171">
    <property type="entry name" value="TruA"/>
    <property type="match status" value="1"/>
</dbReference>
<comment type="caution">
    <text evidence="7">The sequence shown here is derived from an EMBL/GenBank/DDBJ whole genome shotgun (WGS) entry which is preliminary data.</text>
</comment>
<dbReference type="PANTHER" id="PTHR11142:SF0">
    <property type="entry name" value="TRNA PSEUDOURIDINE SYNTHASE-LIKE 1"/>
    <property type="match status" value="1"/>
</dbReference>
<dbReference type="GO" id="GO:0160147">
    <property type="term" value="F:tRNA pseudouridine(38-40) synthase activity"/>
    <property type="evidence" value="ECO:0007669"/>
    <property type="project" value="UniProtKB-EC"/>
</dbReference>
<evidence type="ECO:0000256" key="4">
    <source>
        <dbReference type="HAMAP-Rule" id="MF_00171"/>
    </source>
</evidence>